<evidence type="ECO:0000256" key="6">
    <source>
        <dbReference type="ARBA" id="ARBA00023277"/>
    </source>
</evidence>
<dbReference type="InterPro" id="IPR044846">
    <property type="entry name" value="GH10"/>
</dbReference>
<dbReference type="PANTHER" id="PTHR31490">
    <property type="entry name" value="GLYCOSYL HYDROLASE"/>
    <property type="match status" value="1"/>
</dbReference>
<comment type="similarity">
    <text evidence="2 10">Belongs to the glycosyl hydrolase 10 (cellulase F) family.</text>
</comment>
<feature type="active site" description="Nucleophile" evidence="9">
    <location>
        <position position="284"/>
    </location>
</feature>
<sequence length="396" mass="42824">MIRDLADRVQSNVVGLPVPPDDISCELQFKPLKGGPKVAAVAFFADGPGAGGCGGQGYTGPTGCVTGSVCYKLNTFFSSCYPTASSTVKINTGHIGDAIAALAQRNGQLLRSYNCVSYDQFLTRVKIGNFELPLCKTSWKLIVEPYTEVKCECWTYFDPTVDMILFTYAWDVVNEPLIDNDDEGLRSFVFSDALGISYISVALVVARAADPKAKLYINDNGIESAGPKSNAMLNLVKSLKDAGIPVDGIGIQWYFVTGQLPSLKDLITNFEAFTALGVEIAITELDLRVGLPQPNFSVYPIMMTQTVMAACKAVAGCVGVTLWDFADKYSWIPSKLATFSLLSWFRGFTVTLRTGTCPGQGGVTPRDEVMVDVVQFSSSTEPPKLMYDGIINGFTN</sequence>
<dbReference type="InterPro" id="IPR035971">
    <property type="entry name" value="CBD_sf"/>
</dbReference>
<evidence type="ECO:0000256" key="3">
    <source>
        <dbReference type="ARBA" id="ARBA00022651"/>
    </source>
</evidence>
<dbReference type="AlphaFoldDB" id="A0A8H7D3X9"/>
<comment type="caution">
    <text evidence="13">The sequence shown here is derived from an EMBL/GenBank/DDBJ whole genome shotgun (WGS) entry which is preliminary data.</text>
</comment>
<keyword evidence="7 10" id="KW-0326">Glycosidase</keyword>
<evidence type="ECO:0000259" key="12">
    <source>
        <dbReference type="PROSITE" id="PS51760"/>
    </source>
</evidence>
<dbReference type="GO" id="GO:0030248">
    <property type="term" value="F:cellulose binding"/>
    <property type="evidence" value="ECO:0007669"/>
    <property type="project" value="InterPro"/>
</dbReference>
<dbReference type="PROSITE" id="PS51164">
    <property type="entry name" value="CBM1_2"/>
    <property type="match status" value="1"/>
</dbReference>
<keyword evidence="5 10" id="KW-0378">Hydrolase</keyword>
<feature type="domain" description="GH10" evidence="12">
    <location>
        <begin position="129"/>
        <end position="376"/>
    </location>
</feature>
<proteinExistence type="inferred from homology"/>
<dbReference type="PROSITE" id="PS00591">
    <property type="entry name" value="GH10_1"/>
    <property type="match status" value="1"/>
</dbReference>
<evidence type="ECO:0000256" key="8">
    <source>
        <dbReference type="ARBA" id="ARBA00023326"/>
    </source>
</evidence>
<evidence type="ECO:0000256" key="1">
    <source>
        <dbReference type="ARBA" id="ARBA00000681"/>
    </source>
</evidence>
<dbReference type="Gene3D" id="3.20.20.80">
    <property type="entry name" value="Glycosidases"/>
    <property type="match status" value="1"/>
</dbReference>
<keyword evidence="4" id="KW-0732">Signal</keyword>
<dbReference type="SMART" id="SM00236">
    <property type="entry name" value="fCBD"/>
    <property type="match status" value="1"/>
</dbReference>
<dbReference type="SUPFAM" id="SSF51445">
    <property type="entry name" value="(Trans)glycosidases"/>
    <property type="match status" value="1"/>
</dbReference>
<reference evidence="13" key="1">
    <citation type="submission" date="2020-05" db="EMBL/GenBank/DDBJ databases">
        <title>Mycena genomes resolve the evolution of fungal bioluminescence.</title>
        <authorList>
            <person name="Tsai I.J."/>
        </authorList>
    </citation>
    <scope>NUCLEOTIDE SEQUENCE</scope>
    <source>
        <strain evidence="13">CCC161011</strain>
    </source>
</reference>
<keyword evidence="6 10" id="KW-0119">Carbohydrate metabolism</keyword>
<dbReference type="PRINTS" id="PR00134">
    <property type="entry name" value="GLHYDRLASE10"/>
</dbReference>
<keyword evidence="14" id="KW-1185">Reference proteome</keyword>
<accession>A0A8H7D3X9</accession>
<gene>
    <name evidence="13" type="ORF">MVEN_00787600</name>
</gene>
<name>A0A8H7D3X9_9AGAR</name>
<dbReference type="InterPro" id="IPR017853">
    <property type="entry name" value="GH"/>
</dbReference>
<evidence type="ECO:0000313" key="14">
    <source>
        <dbReference type="Proteomes" id="UP000620124"/>
    </source>
</evidence>
<dbReference type="EC" id="3.2.1.8" evidence="10"/>
<keyword evidence="3 13" id="KW-0858">Xylan degradation</keyword>
<comment type="catalytic activity">
    <reaction evidence="1 10">
        <text>Endohydrolysis of (1-&gt;4)-beta-D-xylosidic linkages in xylans.</text>
        <dbReference type="EC" id="3.2.1.8"/>
    </reaction>
</comment>
<dbReference type="OrthoDB" id="3055998at2759"/>
<dbReference type="Proteomes" id="UP000620124">
    <property type="component" value="Unassembled WGS sequence"/>
</dbReference>
<evidence type="ECO:0000256" key="7">
    <source>
        <dbReference type="ARBA" id="ARBA00023295"/>
    </source>
</evidence>
<organism evidence="13 14">
    <name type="scientific">Mycena venus</name>
    <dbReference type="NCBI Taxonomy" id="2733690"/>
    <lineage>
        <taxon>Eukaryota</taxon>
        <taxon>Fungi</taxon>
        <taxon>Dikarya</taxon>
        <taxon>Basidiomycota</taxon>
        <taxon>Agaricomycotina</taxon>
        <taxon>Agaricomycetes</taxon>
        <taxon>Agaricomycetidae</taxon>
        <taxon>Agaricales</taxon>
        <taxon>Marasmiineae</taxon>
        <taxon>Mycenaceae</taxon>
        <taxon>Mycena</taxon>
    </lineage>
</organism>
<keyword evidence="8 10" id="KW-0624">Polysaccharide degradation</keyword>
<evidence type="ECO:0000256" key="5">
    <source>
        <dbReference type="ARBA" id="ARBA00022801"/>
    </source>
</evidence>
<feature type="domain" description="CBM1" evidence="11">
    <location>
        <begin position="45"/>
        <end position="81"/>
    </location>
</feature>
<dbReference type="GO" id="GO:0045493">
    <property type="term" value="P:xylan catabolic process"/>
    <property type="evidence" value="ECO:0007669"/>
    <property type="project" value="UniProtKB-KW"/>
</dbReference>
<evidence type="ECO:0000256" key="2">
    <source>
        <dbReference type="ARBA" id="ARBA00007495"/>
    </source>
</evidence>
<dbReference type="PROSITE" id="PS51760">
    <property type="entry name" value="GH10_2"/>
    <property type="match status" value="1"/>
</dbReference>
<evidence type="ECO:0000256" key="10">
    <source>
        <dbReference type="RuleBase" id="RU361174"/>
    </source>
</evidence>
<dbReference type="EMBL" id="JACAZI010000005">
    <property type="protein sequence ID" value="KAF7360565.1"/>
    <property type="molecule type" value="Genomic_DNA"/>
</dbReference>
<dbReference type="Pfam" id="PF00734">
    <property type="entry name" value="CBM_1"/>
    <property type="match status" value="1"/>
</dbReference>
<dbReference type="GO" id="GO:0005576">
    <property type="term" value="C:extracellular region"/>
    <property type="evidence" value="ECO:0007669"/>
    <property type="project" value="InterPro"/>
</dbReference>
<evidence type="ECO:0000256" key="4">
    <source>
        <dbReference type="ARBA" id="ARBA00022729"/>
    </source>
</evidence>
<dbReference type="InterPro" id="IPR000254">
    <property type="entry name" value="CBD"/>
</dbReference>
<dbReference type="InterPro" id="IPR001000">
    <property type="entry name" value="GH10_dom"/>
</dbReference>
<evidence type="ECO:0000313" key="13">
    <source>
        <dbReference type="EMBL" id="KAF7360565.1"/>
    </source>
</evidence>
<dbReference type="InterPro" id="IPR031158">
    <property type="entry name" value="GH10_AS"/>
</dbReference>
<evidence type="ECO:0000256" key="9">
    <source>
        <dbReference type="PROSITE-ProRule" id="PRU10061"/>
    </source>
</evidence>
<dbReference type="PANTHER" id="PTHR31490:SF88">
    <property type="entry name" value="BETA-XYLANASE"/>
    <property type="match status" value="1"/>
</dbReference>
<dbReference type="Pfam" id="PF00331">
    <property type="entry name" value="Glyco_hydro_10"/>
    <property type="match status" value="1"/>
</dbReference>
<dbReference type="SUPFAM" id="SSF57180">
    <property type="entry name" value="Cellulose-binding domain"/>
    <property type="match status" value="1"/>
</dbReference>
<dbReference type="GO" id="GO:0031176">
    <property type="term" value="F:endo-1,4-beta-xylanase activity"/>
    <property type="evidence" value="ECO:0007669"/>
    <property type="project" value="UniProtKB-EC"/>
</dbReference>
<dbReference type="SMART" id="SM00633">
    <property type="entry name" value="Glyco_10"/>
    <property type="match status" value="1"/>
</dbReference>
<protein>
    <recommendedName>
        <fullName evidence="10">Beta-xylanase</fullName>
        <ecNumber evidence="10">3.2.1.8</ecNumber>
    </recommendedName>
</protein>
<evidence type="ECO:0000259" key="11">
    <source>
        <dbReference type="PROSITE" id="PS51164"/>
    </source>
</evidence>